<evidence type="ECO:0000256" key="1">
    <source>
        <dbReference type="ARBA" id="ARBA00022679"/>
    </source>
</evidence>
<organism evidence="4 5">
    <name type="scientific">Emticicia oligotrophica (strain DSM 17448 / CIP 109782 / MTCC 6937 / GPTSA100-15)</name>
    <dbReference type="NCBI Taxonomy" id="929562"/>
    <lineage>
        <taxon>Bacteria</taxon>
        <taxon>Pseudomonadati</taxon>
        <taxon>Bacteroidota</taxon>
        <taxon>Cytophagia</taxon>
        <taxon>Cytophagales</taxon>
        <taxon>Leadbetterellaceae</taxon>
        <taxon>Emticicia</taxon>
    </lineage>
</organism>
<dbReference type="InterPro" id="IPR001296">
    <property type="entry name" value="Glyco_trans_1"/>
</dbReference>
<keyword evidence="5" id="KW-1185">Reference proteome</keyword>
<evidence type="ECO:0000313" key="4">
    <source>
        <dbReference type="EMBL" id="AFK05414.1"/>
    </source>
</evidence>
<dbReference type="Gene3D" id="3.40.50.2000">
    <property type="entry name" value="Glycogen Phosphorylase B"/>
    <property type="match status" value="2"/>
</dbReference>
<keyword evidence="1 4" id="KW-0808">Transferase</keyword>
<dbReference type="EMBL" id="CP002961">
    <property type="protein sequence ID" value="AFK05414.1"/>
    <property type="molecule type" value="Genomic_DNA"/>
</dbReference>
<sequence>MIVVNCRFLTQNITGVQRFAIEICKNLKKIEPNIVFVAPHNIIHVDIASELNIVVIGKLSGQIWEQIELPIYLKYKNNPLLINLANTAPIFYTNNVITLHDIAYLVYPEAYSKKFLFWYKFMIPKLLRRAKCIFTVSEFSKNEICRFYDIQPERISVVYNAVSSEFTNKKCIDENKRETFFLALSSLSERKNLISLFKAFNIVSEQKHDVKLFVIGDKVSNSFNTLDVSNYITNGKIVFLGRISDEQIVEYYSNALAFIFPSFYEGFGIPPLEAQACNCPIIVSNQSSLPEIFRNSALYCNPYSVQSIADSMLQIFQDQTRDKLIQLGKTNKERFSWESSTTKFHDIIININ</sequence>
<dbReference type="GO" id="GO:0016740">
    <property type="term" value="F:transferase activity"/>
    <property type="evidence" value="ECO:0007669"/>
    <property type="project" value="UniProtKB-KW"/>
</dbReference>
<dbReference type="PANTHER" id="PTHR46401">
    <property type="entry name" value="GLYCOSYLTRANSFERASE WBBK-RELATED"/>
    <property type="match status" value="1"/>
</dbReference>
<feature type="domain" description="Glycosyltransferase subfamily 4-like N-terminal" evidence="3">
    <location>
        <begin position="95"/>
        <end position="165"/>
    </location>
</feature>
<accession>A0ABN4AS06</accession>
<dbReference type="Pfam" id="PF00534">
    <property type="entry name" value="Glycos_transf_1"/>
    <property type="match status" value="1"/>
</dbReference>
<evidence type="ECO:0000259" key="2">
    <source>
        <dbReference type="Pfam" id="PF00534"/>
    </source>
</evidence>
<gene>
    <name evidence="4" type="ordered locus">Emtol_4291</name>
</gene>
<name>A0ABN4AS06_EMTOG</name>
<proteinExistence type="predicted"/>
<dbReference type="RefSeq" id="WP_015031102.1">
    <property type="nucleotide sequence ID" value="NC_018748.1"/>
</dbReference>
<dbReference type="PANTHER" id="PTHR46401:SF2">
    <property type="entry name" value="GLYCOSYLTRANSFERASE WBBK-RELATED"/>
    <property type="match status" value="1"/>
</dbReference>
<protein>
    <submittedName>
        <fullName evidence="4">Glycosyl transferase group 1</fullName>
    </submittedName>
</protein>
<evidence type="ECO:0000259" key="3">
    <source>
        <dbReference type="Pfam" id="PF13439"/>
    </source>
</evidence>
<feature type="domain" description="Glycosyl transferase family 1" evidence="2">
    <location>
        <begin position="169"/>
        <end position="327"/>
    </location>
</feature>
<dbReference type="CDD" id="cd03809">
    <property type="entry name" value="GT4_MtfB-like"/>
    <property type="match status" value="1"/>
</dbReference>
<evidence type="ECO:0000313" key="5">
    <source>
        <dbReference type="Proteomes" id="UP000002875"/>
    </source>
</evidence>
<dbReference type="Proteomes" id="UP000002875">
    <property type="component" value="Chromosome"/>
</dbReference>
<dbReference type="SUPFAM" id="SSF53756">
    <property type="entry name" value="UDP-Glycosyltransferase/glycogen phosphorylase"/>
    <property type="match status" value="1"/>
</dbReference>
<dbReference type="Pfam" id="PF13439">
    <property type="entry name" value="Glyco_transf_4"/>
    <property type="match status" value="1"/>
</dbReference>
<reference evidence="4 5" key="1">
    <citation type="submission" date="2011-07" db="EMBL/GenBank/DDBJ databases">
        <title>The complete genome of chromosome of Emticicia oligotrophica DSM 17448.</title>
        <authorList>
            <consortium name="US DOE Joint Genome Institute (JGI-PGF)"/>
            <person name="Lucas S."/>
            <person name="Han J."/>
            <person name="Lapidus A."/>
            <person name="Bruce D."/>
            <person name="Goodwin L."/>
            <person name="Pitluck S."/>
            <person name="Peters L."/>
            <person name="Kyrpides N."/>
            <person name="Mavromatis K."/>
            <person name="Ivanova N."/>
            <person name="Ovchinnikova G."/>
            <person name="Teshima H."/>
            <person name="Detter J.C."/>
            <person name="Tapia R."/>
            <person name="Han C."/>
            <person name="Land M."/>
            <person name="Hauser L."/>
            <person name="Markowitz V."/>
            <person name="Cheng J.-F."/>
            <person name="Hugenholtz P."/>
            <person name="Woyke T."/>
            <person name="Wu D."/>
            <person name="Tindall B."/>
            <person name="Pomrenke H."/>
            <person name="Brambilla E."/>
            <person name="Klenk H.-P."/>
            <person name="Eisen J.A."/>
        </authorList>
    </citation>
    <scope>NUCLEOTIDE SEQUENCE [LARGE SCALE GENOMIC DNA]</scope>
    <source>
        <strain evidence="4 5">DSM 17448</strain>
    </source>
</reference>
<dbReference type="InterPro" id="IPR028098">
    <property type="entry name" value="Glyco_trans_4-like_N"/>
</dbReference>